<organism evidence="1">
    <name type="scientific">marine sediment metagenome</name>
    <dbReference type="NCBI Taxonomy" id="412755"/>
    <lineage>
        <taxon>unclassified sequences</taxon>
        <taxon>metagenomes</taxon>
        <taxon>ecological metagenomes</taxon>
    </lineage>
</organism>
<accession>A0A0F9MJ17</accession>
<protein>
    <submittedName>
        <fullName evidence="1">Uncharacterized protein</fullName>
    </submittedName>
</protein>
<comment type="caution">
    <text evidence="1">The sequence shown here is derived from an EMBL/GenBank/DDBJ whole genome shotgun (WGS) entry which is preliminary data.</text>
</comment>
<gene>
    <name evidence="1" type="ORF">LCGC14_1377060</name>
</gene>
<proteinExistence type="predicted"/>
<dbReference type="EMBL" id="LAZR01008755">
    <property type="protein sequence ID" value="KKM76740.1"/>
    <property type="molecule type" value="Genomic_DNA"/>
</dbReference>
<evidence type="ECO:0000313" key="1">
    <source>
        <dbReference type="EMBL" id="KKM76740.1"/>
    </source>
</evidence>
<reference evidence="1" key="1">
    <citation type="journal article" date="2015" name="Nature">
        <title>Complex archaea that bridge the gap between prokaryotes and eukaryotes.</title>
        <authorList>
            <person name="Spang A."/>
            <person name="Saw J.H."/>
            <person name="Jorgensen S.L."/>
            <person name="Zaremba-Niedzwiedzka K."/>
            <person name="Martijn J."/>
            <person name="Lind A.E."/>
            <person name="van Eijk R."/>
            <person name="Schleper C."/>
            <person name="Guy L."/>
            <person name="Ettema T.J."/>
        </authorList>
    </citation>
    <scope>NUCLEOTIDE SEQUENCE</scope>
</reference>
<sequence>MIDRTVFADQTVDLIDDATFEKRAKLGKDKIKRLPIGSNFLADNPGHHTVLKTDDDVVGLLDDLSKAAPIILDGGNQLENKNIRHKLLER</sequence>
<dbReference type="AlphaFoldDB" id="A0A0F9MJ17"/>
<name>A0A0F9MJ17_9ZZZZ</name>